<gene>
    <name evidence="2" type="ORF">AMAG_03666</name>
</gene>
<keyword evidence="1" id="KW-1133">Transmembrane helix</keyword>
<feature type="transmembrane region" description="Helical" evidence="1">
    <location>
        <begin position="24"/>
        <end position="50"/>
    </location>
</feature>
<keyword evidence="3" id="KW-1185">Reference proteome</keyword>
<accession>A0A0L0SAF3</accession>
<keyword evidence="1" id="KW-0472">Membrane</keyword>
<evidence type="ECO:0000313" key="3">
    <source>
        <dbReference type="Proteomes" id="UP000054350"/>
    </source>
</evidence>
<keyword evidence="1" id="KW-0812">Transmembrane</keyword>
<sequence length="474" mass="49010">MMATYRKSITDAAWYRVVRAMSSVAVNVLLVLNVILDVLALFILVFKVTHNPTLVTGVFDFLREVGLGPWFLSIMTLWASAPLPAAILGVLAAVDIVFVPYGILSKRKCSPVVYRHFTIFRGAYMVILATGDILLGNAAKTRSSDQDRTHVGVHIVYLALIFVLLLVYLFDTRPASYDLMSPPSSPVVTTLGRPVATIPTLPGCDPLPPTASRPPQMFLKRNLSSASVGWTGSQATLVTFVPSGARPGSHAACGAAVSPAAVGAPAILARSASMCAPVRPASPMGAGFADAGGPLVARSSSMYVRPASPMVAFAPSASRSPMSAGGSVVFAPSAVARPMSPMAVGPVPARQELPMGTVPVAAYAPVRPESPMAAPSVAYAPMCPDSPMSSGGSVVFAVNARPESPMGPAPPSYAPVHPESLVDAHPESAGHADAEIPLLARGASLSAAAGSRPALPAAPLLDRNATVTGLQPAW</sequence>
<organism evidence="2 3">
    <name type="scientific">Allomyces macrogynus (strain ATCC 38327)</name>
    <name type="common">Allomyces javanicus var. macrogynus</name>
    <dbReference type="NCBI Taxonomy" id="578462"/>
    <lineage>
        <taxon>Eukaryota</taxon>
        <taxon>Fungi</taxon>
        <taxon>Fungi incertae sedis</taxon>
        <taxon>Blastocladiomycota</taxon>
        <taxon>Blastocladiomycetes</taxon>
        <taxon>Blastocladiales</taxon>
        <taxon>Blastocladiaceae</taxon>
        <taxon>Allomyces</taxon>
    </lineage>
</organism>
<feature type="transmembrane region" description="Helical" evidence="1">
    <location>
        <begin position="151"/>
        <end position="170"/>
    </location>
</feature>
<name>A0A0L0SAF3_ALLM3</name>
<dbReference type="EMBL" id="GG745334">
    <property type="protein sequence ID" value="KNE59380.1"/>
    <property type="molecule type" value="Genomic_DNA"/>
</dbReference>
<evidence type="ECO:0000256" key="1">
    <source>
        <dbReference type="SAM" id="Phobius"/>
    </source>
</evidence>
<dbReference type="Proteomes" id="UP000054350">
    <property type="component" value="Unassembled WGS sequence"/>
</dbReference>
<dbReference type="AlphaFoldDB" id="A0A0L0SAF3"/>
<proteinExistence type="predicted"/>
<dbReference type="OrthoDB" id="10371180at2759"/>
<evidence type="ECO:0000313" key="2">
    <source>
        <dbReference type="EMBL" id="KNE59380.1"/>
    </source>
</evidence>
<reference evidence="3" key="2">
    <citation type="submission" date="2009-11" db="EMBL/GenBank/DDBJ databases">
        <title>The Genome Sequence of Allomyces macrogynus strain ATCC 38327.</title>
        <authorList>
            <consortium name="The Broad Institute Genome Sequencing Platform"/>
            <person name="Russ C."/>
            <person name="Cuomo C."/>
            <person name="Shea T."/>
            <person name="Young S.K."/>
            <person name="Zeng Q."/>
            <person name="Koehrsen M."/>
            <person name="Haas B."/>
            <person name="Borodovsky M."/>
            <person name="Guigo R."/>
            <person name="Alvarado L."/>
            <person name="Berlin A."/>
            <person name="Borenstein D."/>
            <person name="Chen Z."/>
            <person name="Engels R."/>
            <person name="Freedman E."/>
            <person name="Gellesch M."/>
            <person name="Goldberg J."/>
            <person name="Griggs A."/>
            <person name="Gujja S."/>
            <person name="Heiman D."/>
            <person name="Hepburn T."/>
            <person name="Howarth C."/>
            <person name="Jen D."/>
            <person name="Larson L."/>
            <person name="Lewis B."/>
            <person name="Mehta T."/>
            <person name="Park D."/>
            <person name="Pearson M."/>
            <person name="Roberts A."/>
            <person name="Saif S."/>
            <person name="Shenoy N."/>
            <person name="Sisk P."/>
            <person name="Stolte C."/>
            <person name="Sykes S."/>
            <person name="Walk T."/>
            <person name="White J."/>
            <person name="Yandava C."/>
            <person name="Burger G."/>
            <person name="Gray M.W."/>
            <person name="Holland P.W.H."/>
            <person name="King N."/>
            <person name="Lang F.B.F."/>
            <person name="Roger A.J."/>
            <person name="Ruiz-Trillo I."/>
            <person name="Lander E."/>
            <person name="Nusbaum C."/>
        </authorList>
    </citation>
    <scope>NUCLEOTIDE SEQUENCE [LARGE SCALE GENOMIC DNA]</scope>
    <source>
        <strain evidence="3">ATCC 38327</strain>
    </source>
</reference>
<feature type="transmembrane region" description="Helical" evidence="1">
    <location>
        <begin position="119"/>
        <end position="139"/>
    </location>
</feature>
<feature type="transmembrane region" description="Helical" evidence="1">
    <location>
        <begin position="70"/>
        <end position="98"/>
    </location>
</feature>
<protein>
    <submittedName>
        <fullName evidence="2">Uncharacterized protein</fullName>
    </submittedName>
</protein>
<reference evidence="2 3" key="1">
    <citation type="submission" date="2009-11" db="EMBL/GenBank/DDBJ databases">
        <title>Annotation of Allomyces macrogynus ATCC 38327.</title>
        <authorList>
            <consortium name="The Broad Institute Genome Sequencing Platform"/>
            <person name="Russ C."/>
            <person name="Cuomo C."/>
            <person name="Burger G."/>
            <person name="Gray M.W."/>
            <person name="Holland P.W.H."/>
            <person name="King N."/>
            <person name="Lang F.B.F."/>
            <person name="Roger A.J."/>
            <person name="Ruiz-Trillo I."/>
            <person name="Young S.K."/>
            <person name="Zeng Q."/>
            <person name="Gargeya S."/>
            <person name="Fitzgerald M."/>
            <person name="Haas B."/>
            <person name="Abouelleil A."/>
            <person name="Alvarado L."/>
            <person name="Arachchi H.M."/>
            <person name="Berlin A."/>
            <person name="Chapman S.B."/>
            <person name="Gearin G."/>
            <person name="Goldberg J."/>
            <person name="Griggs A."/>
            <person name="Gujja S."/>
            <person name="Hansen M."/>
            <person name="Heiman D."/>
            <person name="Howarth C."/>
            <person name="Larimer J."/>
            <person name="Lui A."/>
            <person name="MacDonald P.J.P."/>
            <person name="McCowen C."/>
            <person name="Montmayeur A."/>
            <person name="Murphy C."/>
            <person name="Neiman D."/>
            <person name="Pearson M."/>
            <person name="Priest M."/>
            <person name="Roberts A."/>
            <person name="Saif S."/>
            <person name="Shea T."/>
            <person name="Sisk P."/>
            <person name="Stolte C."/>
            <person name="Sykes S."/>
            <person name="Wortman J."/>
            <person name="Nusbaum C."/>
            <person name="Birren B."/>
        </authorList>
    </citation>
    <scope>NUCLEOTIDE SEQUENCE [LARGE SCALE GENOMIC DNA]</scope>
    <source>
        <strain evidence="2 3">ATCC 38327</strain>
    </source>
</reference>
<dbReference type="VEuPathDB" id="FungiDB:AMAG_03666"/>